<evidence type="ECO:0000313" key="1">
    <source>
        <dbReference type="EMBL" id="GGW67287.1"/>
    </source>
</evidence>
<proteinExistence type="predicted"/>
<dbReference type="Proteomes" id="UP000634667">
    <property type="component" value="Unassembled WGS sequence"/>
</dbReference>
<accession>A0ABQ2WT35</accession>
<reference evidence="2" key="1">
    <citation type="journal article" date="2019" name="Int. J. Syst. Evol. Microbiol.">
        <title>The Global Catalogue of Microorganisms (GCM) 10K type strain sequencing project: providing services to taxonomists for standard genome sequencing and annotation.</title>
        <authorList>
            <consortium name="The Broad Institute Genomics Platform"/>
            <consortium name="The Broad Institute Genome Sequencing Center for Infectious Disease"/>
            <person name="Wu L."/>
            <person name="Ma J."/>
        </authorList>
    </citation>
    <scope>NUCLEOTIDE SEQUENCE [LARGE SCALE GENOMIC DNA]</scope>
    <source>
        <strain evidence="2">KCTC 23723</strain>
    </source>
</reference>
<protein>
    <submittedName>
        <fullName evidence="1">Uncharacterized protein</fullName>
    </submittedName>
</protein>
<comment type="caution">
    <text evidence="1">The sequence shown here is derived from an EMBL/GenBank/DDBJ whole genome shotgun (WGS) entry which is preliminary data.</text>
</comment>
<keyword evidence="2" id="KW-1185">Reference proteome</keyword>
<dbReference type="EMBL" id="BMYR01000010">
    <property type="protein sequence ID" value="GGW67287.1"/>
    <property type="molecule type" value="Genomic_DNA"/>
</dbReference>
<evidence type="ECO:0000313" key="2">
    <source>
        <dbReference type="Proteomes" id="UP000634667"/>
    </source>
</evidence>
<gene>
    <name evidence="1" type="ORF">GCM10008111_24120</name>
</gene>
<name>A0ABQ2WT35_9ALTE</name>
<sequence length="203" mass="23633">MRMFDEDKAKEGMICVRSEVYEKLISDVKSREPEFYQVLMAALVSYNNHHYYHFKILDSFRGAVATGFLPVQYQSAIDVLEAEYKNFVYSELFGTWIGTENDTIAITLELNSTADFKVFRRWNDSKDGQIFQEFNALNSVMFEFDELIILNLFACEKKMTKIKLVLHPSIRYHKKLLGSMFVFQEDTCSICTNVIFDKAENGT</sequence>
<organism evidence="1 2">
    <name type="scientific">Alishewanella tabrizica</name>
    <dbReference type="NCBI Taxonomy" id="671278"/>
    <lineage>
        <taxon>Bacteria</taxon>
        <taxon>Pseudomonadati</taxon>
        <taxon>Pseudomonadota</taxon>
        <taxon>Gammaproteobacteria</taxon>
        <taxon>Alteromonadales</taxon>
        <taxon>Alteromonadaceae</taxon>
        <taxon>Alishewanella</taxon>
    </lineage>
</organism>